<organism evidence="3 4">
    <name type="scientific">Hibiscus sabdariffa</name>
    <name type="common">roselle</name>
    <dbReference type="NCBI Taxonomy" id="183260"/>
    <lineage>
        <taxon>Eukaryota</taxon>
        <taxon>Viridiplantae</taxon>
        <taxon>Streptophyta</taxon>
        <taxon>Embryophyta</taxon>
        <taxon>Tracheophyta</taxon>
        <taxon>Spermatophyta</taxon>
        <taxon>Magnoliopsida</taxon>
        <taxon>eudicotyledons</taxon>
        <taxon>Gunneridae</taxon>
        <taxon>Pentapetalae</taxon>
        <taxon>rosids</taxon>
        <taxon>malvids</taxon>
        <taxon>Malvales</taxon>
        <taxon>Malvaceae</taxon>
        <taxon>Malvoideae</taxon>
        <taxon>Hibiscus</taxon>
    </lineage>
</organism>
<evidence type="ECO:0000256" key="1">
    <source>
        <dbReference type="SAM" id="MobiDB-lite"/>
    </source>
</evidence>
<feature type="compositionally biased region" description="Polar residues" evidence="1">
    <location>
        <begin position="1"/>
        <end position="15"/>
    </location>
</feature>
<reference evidence="3 4" key="1">
    <citation type="journal article" date="2024" name="G3 (Bethesda)">
        <title>Genome assembly of Hibiscus sabdariffa L. provides insights into metabolisms of medicinal natural products.</title>
        <authorList>
            <person name="Kim T."/>
        </authorList>
    </citation>
    <scope>NUCLEOTIDE SEQUENCE [LARGE SCALE GENOMIC DNA]</scope>
    <source>
        <strain evidence="3">TK-2024</strain>
        <tissue evidence="3">Old leaves</tissue>
    </source>
</reference>
<feature type="domain" description="DUF7731" evidence="2">
    <location>
        <begin position="135"/>
        <end position="234"/>
    </location>
</feature>
<comment type="caution">
    <text evidence="3">The sequence shown here is derived from an EMBL/GenBank/DDBJ whole genome shotgun (WGS) entry which is preliminary data.</text>
</comment>
<name>A0ABR2NUR3_9ROSI</name>
<feature type="region of interest" description="Disordered" evidence="1">
    <location>
        <begin position="1"/>
        <end position="68"/>
    </location>
</feature>
<sequence length="263" mass="28834">MLSSIQPFRPTSNTVQKKRLLGHDRPATRPGSTAHPNGSHKARGEPAWAAHSTRRRPMATMASGSTKMVEQRLKLARVSTTSTHEARQWLYNDENATTLETREDGDIARESRGVQGGGKADDYRDLPGTVVGDDPAQIVAKALLCFNNKYIYSSCEESYRLTASGNLDVPLEVTNEYCAGPCLSETNLVLDCIENIMKHFLFYNKATIPDIRDTIQAGCGYDPERGHFDVTEHIEAEENGSSRAVKGILIGMGSLIIGLSPLL</sequence>
<evidence type="ECO:0000259" key="2">
    <source>
        <dbReference type="Pfam" id="PF24865"/>
    </source>
</evidence>
<accession>A0ABR2NUR3</accession>
<gene>
    <name evidence="3" type="ORF">V6N11_061704</name>
</gene>
<protein>
    <recommendedName>
        <fullName evidence="2">DUF7731 domain-containing protein</fullName>
    </recommendedName>
</protein>
<dbReference type="PANTHER" id="PTHR34366:SF2">
    <property type="entry name" value="OS07G0289901 PROTEIN"/>
    <property type="match status" value="1"/>
</dbReference>
<dbReference type="InterPro" id="IPR056633">
    <property type="entry name" value="DUF7731"/>
</dbReference>
<evidence type="ECO:0000313" key="4">
    <source>
        <dbReference type="Proteomes" id="UP001396334"/>
    </source>
</evidence>
<dbReference type="EMBL" id="JBBPBN010000098">
    <property type="protein sequence ID" value="KAK8979960.1"/>
    <property type="molecule type" value="Genomic_DNA"/>
</dbReference>
<proteinExistence type="predicted"/>
<dbReference type="Proteomes" id="UP001396334">
    <property type="component" value="Unassembled WGS sequence"/>
</dbReference>
<evidence type="ECO:0000313" key="3">
    <source>
        <dbReference type="EMBL" id="KAK8979960.1"/>
    </source>
</evidence>
<dbReference type="Pfam" id="PF24865">
    <property type="entry name" value="DUF7731"/>
    <property type="match status" value="1"/>
</dbReference>
<keyword evidence="4" id="KW-1185">Reference proteome</keyword>
<dbReference type="PANTHER" id="PTHR34366">
    <property type="entry name" value="OS07G0289901 PROTEIN-RELATED"/>
    <property type="match status" value="1"/>
</dbReference>